<dbReference type="GO" id="GO:0017111">
    <property type="term" value="F:ribonucleoside triphosphate phosphatase activity"/>
    <property type="evidence" value="ECO:0007669"/>
    <property type="project" value="InterPro"/>
</dbReference>
<dbReference type="Gene3D" id="3.90.950.10">
    <property type="match status" value="1"/>
</dbReference>
<evidence type="ECO:0000256" key="10">
    <source>
        <dbReference type="ARBA" id="ARBA00052017"/>
    </source>
</evidence>
<dbReference type="GO" id="GO:0000166">
    <property type="term" value="F:nucleotide binding"/>
    <property type="evidence" value="ECO:0007669"/>
    <property type="project" value="UniProtKB-KW"/>
</dbReference>
<comment type="cofactor">
    <cofactor evidence="1">
        <name>Mg(2+)</name>
        <dbReference type="ChEBI" id="CHEBI:18420"/>
    </cofactor>
</comment>
<dbReference type="InterPro" id="IPR002637">
    <property type="entry name" value="RdgB/HAM1"/>
</dbReference>
<keyword evidence="7" id="KW-0460">Magnesium</keyword>
<comment type="catalytic activity">
    <reaction evidence="9">
        <text>dITP + H2O = dIMP + diphosphate + H(+)</text>
        <dbReference type="Rhea" id="RHEA:28342"/>
        <dbReference type="ChEBI" id="CHEBI:15377"/>
        <dbReference type="ChEBI" id="CHEBI:15378"/>
        <dbReference type="ChEBI" id="CHEBI:33019"/>
        <dbReference type="ChEBI" id="CHEBI:61194"/>
        <dbReference type="ChEBI" id="CHEBI:61382"/>
        <dbReference type="EC" id="3.6.1.66"/>
    </reaction>
</comment>
<dbReference type="NCBIfam" id="TIGR00042">
    <property type="entry name" value="RdgB/HAM1 family non-canonical purine NTP pyrophosphatase"/>
    <property type="match status" value="1"/>
</dbReference>
<dbReference type="GO" id="GO:0009146">
    <property type="term" value="P:purine nucleoside triphosphate catabolic process"/>
    <property type="evidence" value="ECO:0007669"/>
    <property type="project" value="UniProtKB-ARBA"/>
</dbReference>
<evidence type="ECO:0000256" key="9">
    <source>
        <dbReference type="ARBA" id="ARBA00051875"/>
    </source>
</evidence>
<dbReference type="PANTHER" id="PTHR11067">
    <property type="entry name" value="INOSINE TRIPHOSPHATE PYROPHOSPHATASE/HAM1 PROTEIN"/>
    <property type="match status" value="1"/>
</dbReference>
<evidence type="ECO:0000256" key="2">
    <source>
        <dbReference type="ARBA" id="ARBA00008023"/>
    </source>
</evidence>
<evidence type="ECO:0000256" key="16">
    <source>
        <dbReference type="ARBA" id="ARBA00083635"/>
    </source>
</evidence>
<dbReference type="SUPFAM" id="SSF52972">
    <property type="entry name" value="ITPase-like"/>
    <property type="match status" value="1"/>
</dbReference>
<keyword evidence="5" id="KW-0547">Nucleotide-binding</keyword>
<dbReference type="EMBL" id="CAEZWR010000041">
    <property type="protein sequence ID" value="CAB4660212.1"/>
    <property type="molecule type" value="Genomic_DNA"/>
</dbReference>
<evidence type="ECO:0000256" key="5">
    <source>
        <dbReference type="ARBA" id="ARBA00022741"/>
    </source>
</evidence>
<dbReference type="GO" id="GO:0036220">
    <property type="term" value="F:ITP diphosphatase activity"/>
    <property type="evidence" value="ECO:0007669"/>
    <property type="project" value="UniProtKB-EC"/>
</dbReference>
<evidence type="ECO:0000256" key="12">
    <source>
        <dbReference type="ARBA" id="ARBA00071289"/>
    </source>
</evidence>
<keyword evidence="6" id="KW-0378">Hydrolase</keyword>
<evidence type="ECO:0000256" key="11">
    <source>
        <dbReference type="ARBA" id="ARBA00066468"/>
    </source>
</evidence>
<dbReference type="InterPro" id="IPR029001">
    <property type="entry name" value="ITPase-like_fam"/>
</dbReference>
<dbReference type="AlphaFoldDB" id="A0A6J6LES7"/>
<dbReference type="FunFam" id="3.90.950.10:FF:000001">
    <property type="entry name" value="dITP/XTP pyrophosphatase"/>
    <property type="match status" value="1"/>
</dbReference>
<protein>
    <recommendedName>
        <fullName evidence="12">dITP/XTP pyrophosphatase</fullName>
        <ecNumber evidence="11">3.6.1.66</ecNumber>
    </recommendedName>
    <alternativeName>
        <fullName evidence="13">Non-canonical purine NTP pyrophosphatase</fullName>
    </alternativeName>
    <alternativeName>
        <fullName evidence="14">Non-standard purine NTP pyrophosphatase</fullName>
    </alternativeName>
    <alternativeName>
        <fullName evidence="16">Nucleoside-triphosphate diphosphatase</fullName>
    </alternativeName>
    <alternativeName>
        <fullName evidence="15">Nucleoside-triphosphate pyrophosphatase</fullName>
    </alternativeName>
</protein>
<dbReference type="GO" id="GO:0046872">
    <property type="term" value="F:metal ion binding"/>
    <property type="evidence" value="ECO:0007669"/>
    <property type="project" value="UniProtKB-KW"/>
</dbReference>
<dbReference type="CDD" id="cd00515">
    <property type="entry name" value="HAM1"/>
    <property type="match status" value="1"/>
</dbReference>
<evidence type="ECO:0000256" key="7">
    <source>
        <dbReference type="ARBA" id="ARBA00022842"/>
    </source>
</evidence>
<dbReference type="InterPro" id="IPR020922">
    <property type="entry name" value="dITP/XTP_pyrophosphatase"/>
</dbReference>
<comment type="similarity">
    <text evidence="2">Belongs to the HAM1 NTPase family.</text>
</comment>
<reference evidence="17" key="1">
    <citation type="submission" date="2020-05" db="EMBL/GenBank/DDBJ databases">
        <authorList>
            <person name="Chiriac C."/>
            <person name="Salcher M."/>
            <person name="Ghai R."/>
            <person name="Kavagutti S V."/>
        </authorList>
    </citation>
    <scope>NUCLEOTIDE SEQUENCE</scope>
</reference>
<dbReference type="PANTHER" id="PTHR11067:SF9">
    <property type="entry name" value="INOSINE TRIPHOSPHATE PYROPHOSPHATASE"/>
    <property type="match status" value="1"/>
</dbReference>
<dbReference type="HAMAP" id="MF_01405">
    <property type="entry name" value="Non_canon_purine_NTPase"/>
    <property type="match status" value="1"/>
</dbReference>
<dbReference type="EC" id="3.6.1.66" evidence="11"/>
<organism evidence="17">
    <name type="scientific">freshwater metagenome</name>
    <dbReference type="NCBI Taxonomy" id="449393"/>
    <lineage>
        <taxon>unclassified sequences</taxon>
        <taxon>metagenomes</taxon>
        <taxon>ecological metagenomes</taxon>
    </lineage>
</organism>
<dbReference type="GO" id="GO:0036222">
    <property type="term" value="F:XTP diphosphatase activity"/>
    <property type="evidence" value="ECO:0007669"/>
    <property type="project" value="UniProtKB-ARBA"/>
</dbReference>
<evidence type="ECO:0000313" key="17">
    <source>
        <dbReference type="EMBL" id="CAB4660212.1"/>
    </source>
</evidence>
<comment type="catalytic activity">
    <reaction evidence="10">
        <text>XTP + H2O = XMP + diphosphate + H(+)</text>
        <dbReference type="Rhea" id="RHEA:28610"/>
        <dbReference type="ChEBI" id="CHEBI:15377"/>
        <dbReference type="ChEBI" id="CHEBI:15378"/>
        <dbReference type="ChEBI" id="CHEBI:33019"/>
        <dbReference type="ChEBI" id="CHEBI:57464"/>
        <dbReference type="ChEBI" id="CHEBI:61314"/>
        <dbReference type="EC" id="3.6.1.66"/>
    </reaction>
</comment>
<evidence type="ECO:0000256" key="14">
    <source>
        <dbReference type="ARBA" id="ARBA00078805"/>
    </source>
</evidence>
<comment type="subunit">
    <text evidence="3">Homodimer.</text>
</comment>
<dbReference type="GO" id="GO:0035870">
    <property type="term" value="F:dITP diphosphatase activity"/>
    <property type="evidence" value="ECO:0007669"/>
    <property type="project" value="UniProtKB-ARBA"/>
</dbReference>
<dbReference type="Pfam" id="PF01725">
    <property type="entry name" value="Ham1p_like"/>
    <property type="match status" value="1"/>
</dbReference>
<accession>A0A6J6LES7</accession>
<sequence>MSVRMILASKNAHKLVELRRILEQVGLDIDLVGISEFPDLPDVDETGTSFAANALLKARAISAFTGLPAIADDSGICVDALNGMPGIYSARWAGTHGDDEANLNLLIAQLDHVPAKRRGAAFHCAAAIVTPEGDERVVEGTLDGVLITERRGTNGFGYDPIFMPLGYQVTTAEMSDAQKDAISHRGRALQALAPVIEQLIPKAKKH</sequence>
<gene>
    <name evidence="17" type="ORF">UFOPK2282_00490</name>
</gene>
<name>A0A6J6LES7_9ZZZZ</name>
<evidence type="ECO:0000256" key="3">
    <source>
        <dbReference type="ARBA" id="ARBA00011738"/>
    </source>
</evidence>
<proteinExistence type="inferred from homology"/>
<dbReference type="GO" id="GO:0009117">
    <property type="term" value="P:nucleotide metabolic process"/>
    <property type="evidence" value="ECO:0007669"/>
    <property type="project" value="UniProtKB-KW"/>
</dbReference>
<evidence type="ECO:0000256" key="1">
    <source>
        <dbReference type="ARBA" id="ARBA00001946"/>
    </source>
</evidence>
<evidence type="ECO:0000256" key="15">
    <source>
        <dbReference type="ARBA" id="ARBA00083186"/>
    </source>
</evidence>
<evidence type="ECO:0000256" key="8">
    <source>
        <dbReference type="ARBA" id="ARBA00023080"/>
    </source>
</evidence>
<keyword evidence="4" id="KW-0479">Metal-binding</keyword>
<evidence type="ECO:0000256" key="6">
    <source>
        <dbReference type="ARBA" id="ARBA00022801"/>
    </source>
</evidence>
<keyword evidence="8" id="KW-0546">Nucleotide metabolism</keyword>
<evidence type="ECO:0000256" key="4">
    <source>
        <dbReference type="ARBA" id="ARBA00022723"/>
    </source>
</evidence>
<evidence type="ECO:0000256" key="13">
    <source>
        <dbReference type="ARBA" id="ARBA00075987"/>
    </source>
</evidence>
<dbReference type="GO" id="GO:0005829">
    <property type="term" value="C:cytosol"/>
    <property type="evidence" value="ECO:0007669"/>
    <property type="project" value="TreeGrafter"/>
</dbReference>